<feature type="binding site" evidence="8">
    <location>
        <begin position="147"/>
        <end position="150"/>
    </location>
    <ligand>
        <name>NADP(+)</name>
        <dbReference type="ChEBI" id="CHEBI:58349"/>
    </ligand>
</feature>
<feature type="binding site" evidence="7">
    <location>
        <position position="12"/>
    </location>
    <ligand>
        <name>FAD</name>
        <dbReference type="ChEBI" id="CHEBI:57692"/>
    </ligand>
</feature>
<feature type="binding site" evidence="7">
    <location>
        <position position="350"/>
    </location>
    <ligand>
        <name>FAD</name>
        <dbReference type="ChEBI" id="CHEBI:57692"/>
    </ligand>
</feature>
<dbReference type="EMBL" id="FTOE01000004">
    <property type="protein sequence ID" value="SIS75495.1"/>
    <property type="molecule type" value="Genomic_DNA"/>
</dbReference>
<evidence type="ECO:0000256" key="1">
    <source>
        <dbReference type="ARBA" id="ARBA00001974"/>
    </source>
</evidence>
<dbReference type="GO" id="GO:0016491">
    <property type="term" value="F:oxidoreductase activity"/>
    <property type="evidence" value="ECO:0007669"/>
    <property type="project" value="UniProtKB-KW"/>
</dbReference>
<dbReference type="SUPFAM" id="SSF51971">
    <property type="entry name" value="Nucleotide-binding domain"/>
    <property type="match status" value="2"/>
</dbReference>
<dbReference type="InterPro" id="IPR055275">
    <property type="entry name" value="Ferredox_Rdtase"/>
</dbReference>
<dbReference type="InterPro" id="IPR036188">
    <property type="entry name" value="FAD/NAD-bd_sf"/>
</dbReference>
<dbReference type="PRINTS" id="PR00419">
    <property type="entry name" value="ADXRDTASE"/>
</dbReference>
<feature type="binding site" evidence="8">
    <location>
        <position position="203"/>
    </location>
    <ligand>
        <name>NADP(+)</name>
        <dbReference type="ChEBI" id="CHEBI:58349"/>
    </ligand>
</feature>
<dbReference type="PANTHER" id="PTHR48467:SF1">
    <property type="entry name" value="GLUTAMATE SYNTHASE 1 [NADH], CHLOROPLASTIC-LIKE"/>
    <property type="match status" value="1"/>
</dbReference>
<accession>A0A1N7LNQ3</accession>
<evidence type="ECO:0000256" key="3">
    <source>
        <dbReference type="ARBA" id="ARBA00022630"/>
    </source>
</evidence>
<feature type="binding site" evidence="7">
    <location>
        <position position="41"/>
    </location>
    <ligand>
        <name>FAD</name>
        <dbReference type="ChEBI" id="CHEBI:57692"/>
    </ligand>
</feature>
<reference evidence="11" key="1">
    <citation type="submission" date="2017-01" db="EMBL/GenBank/DDBJ databases">
        <authorList>
            <person name="Varghese N."/>
            <person name="Submissions S."/>
        </authorList>
    </citation>
    <scope>NUCLEOTIDE SEQUENCE [LARGE SCALE GENOMIC DNA]</scope>
    <source>
        <strain evidence="11">DSM 22306</strain>
    </source>
</reference>
<gene>
    <name evidence="10" type="ORF">SAMN05421760_104197</name>
</gene>
<evidence type="ECO:0000256" key="7">
    <source>
        <dbReference type="PIRSR" id="PIRSR000362-1"/>
    </source>
</evidence>
<dbReference type="Gene3D" id="3.40.50.720">
    <property type="entry name" value="NAD(P)-binding Rossmann-like Domain"/>
    <property type="match status" value="1"/>
</dbReference>
<keyword evidence="5 8" id="KW-0521">NADP</keyword>
<comment type="similarity">
    <text evidence="2">Belongs to the ferredoxin--NADP reductase type 1 family.</text>
</comment>
<keyword evidence="4 7" id="KW-0274">FAD</keyword>
<keyword evidence="3" id="KW-0285">Flavoprotein</keyword>
<dbReference type="Gene3D" id="3.50.50.60">
    <property type="entry name" value="FAD/NAD(P)-binding domain"/>
    <property type="match status" value="1"/>
</dbReference>
<dbReference type="AlphaFoldDB" id="A0A1N7LNQ3"/>
<evidence type="ECO:0000259" key="9">
    <source>
        <dbReference type="Pfam" id="PF07992"/>
    </source>
</evidence>
<dbReference type="STRING" id="619304.SAMN05421760_104197"/>
<dbReference type="OrthoDB" id="9815647at2"/>
<evidence type="ECO:0000313" key="10">
    <source>
        <dbReference type="EMBL" id="SIS75495.1"/>
    </source>
</evidence>
<feature type="domain" description="FAD/NAD(P)-binding" evidence="9">
    <location>
        <begin position="3"/>
        <end position="163"/>
    </location>
</feature>
<dbReference type="InterPro" id="IPR023753">
    <property type="entry name" value="FAD/NAD-binding_dom"/>
</dbReference>
<proteinExistence type="inferred from homology"/>
<sequence length="442" mass="48801">MIQIAIIGSGPSGCYVADMLAKKLPDAQVDIFDKLPTPFGLVRAGVAPDHQHTKNITRQLERILLRDNVRFIGNVTIGTDISYFEFKRHYHIIVIAIGATLDRPLNITGDTLEGVYGSGEFSRWYNGHPEAAALNPTLSQNVAIIGNGNVSLDIARLLSKRSAKLLGTDITRQALEHIHHASIKEIYIIGRRGAADVSFTPAELQEITALPNVEIIIDSTQIPEVTPSHISDDKRRNTEKNLEILRQLHASNQQHVADENNIRIHFIFSATPIAITGTHNQVAQLLLTKNRREVTGITATNEQFTLGVGTVISAIGYRTASIPDIPYDHNKGTLAHHEGRVEPGVYAAGWCKRGPNGVIPANRADAMNIAKTIIAEWEHTVSPPYKDGFAAISTLLDKRNSKSVSYNDWYKIDQAEISRAQDGKPREKFTRISEMLALLDSR</sequence>
<evidence type="ECO:0000256" key="6">
    <source>
        <dbReference type="ARBA" id="ARBA00023002"/>
    </source>
</evidence>
<evidence type="ECO:0000256" key="8">
    <source>
        <dbReference type="PIRSR" id="PIRSR000362-2"/>
    </source>
</evidence>
<dbReference type="Pfam" id="PF07992">
    <property type="entry name" value="Pyr_redox_2"/>
    <property type="match status" value="1"/>
</dbReference>
<evidence type="ECO:0000256" key="5">
    <source>
        <dbReference type="ARBA" id="ARBA00022857"/>
    </source>
</evidence>
<keyword evidence="11" id="KW-1185">Reference proteome</keyword>
<dbReference type="RefSeq" id="WP_054341697.1">
    <property type="nucleotide sequence ID" value="NZ_FTOE01000004.1"/>
</dbReference>
<evidence type="ECO:0000256" key="2">
    <source>
        <dbReference type="ARBA" id="ARBA00008312"/>
    </source>
</evidence>
<dbReference type="Proteomes" id="UP000185999">
    <property type="component" value="Unassembled WGS sequence"/>
</dbReference>
<feature type="binding site" evidence="7">
    <location>
        <begin position="357"/>
        <end position="359"/>
    </location>
    <ligand>
        <name>FAD</name>
        <dbReference type="ChEBI" id="CHEBI:57692"/>
    </ligand>
</feature>
<dbReference type="PANTHER" id="PTHR48467">
    <property type="entry name" value="GLUTAMATE SYNTHASE 1 [NADH], CHLOROPLASTIC-LIKE"/>
    <property type="match status" value="1"/>
</dbReference>
<dbReference type="InterPro" id="IPR021163">
    <property type="entry name" value="Ferredox_Rdtase_adrenod"/>
</dbReference>
<feature type="binding site" evidence="7">
    <location>
        <position position="77"/>
    </location>
    <ligand>
        <name>FAD</name>
        <dbReference type="ChEBI" id="CHEBI:57692"/>
    </ligand>
</feature>
<feature type="binding site" evidence="8">
    <location>
        <begin position="191"/>
        <end position="192"/>
    </location>
    <ligand>
        <name>NADP(+)</name>
        <dbReference type="ChEBI" id="CHEBI:58349"/>
    </ligand>
</feature>
<name>A0A1N7LNQ3_9GAMM</name>
<feature type="binding site" evidence="8">
    <location>
        <position position="357"/>
    </location>
    <ligand>
        <name>NADP(+)</name>
        <dbReference type="ChEBI" id="CHEBI:58349"/>
    </ligand>
</feature>
<organism evidence="10 11">
    <name type="scientific">Neptunomonas antarctica</name>
    <dbReference type="NCBI Taxonomy" id="619304"/>
    <lineage>
        <taxon>Bacteria</taxon>
        <taxon>Pseudomonadati</taxon>
        <taxon>Pseudomonadota</taxon>
        <taxon>Gammaproteobacteria</taxon>
        <taxon>Oceanospirillales</taxon>
        <taxon>Oceanospirillaceae</taxon>
        <taxon>Neptunomonas</taxon>
    </lineage>
</organism>
<evidence type="ECO:0000313" key="11">
    <source>
        <dbReference type="Proteomes" id="UP000185999"/>
    </source>
</evidence>
<evidence type="ECO:0000256" key="4">
    <source>
        <dbReference type="ARBA" id="ARBA00022827"/>
    </source>
</evidence>
<protein>
    <submittedName>
        <fullName evidence="10">Ferredoxin--NADP+ reductase</fullName>
    </submittedName>
</protein>
<comment type="cofactor">
    <cofactor evidence="1 7">
        <name>FAD</name>
        <dbReference type="ChEBI" id="CHEBI:57692"/>
    </cofactor>
</comment>
<keyword evidence="6" id="KW-0560">Oxidoreductase</keyword>
<dbReference type="PIRSF" id="PIRSF000362">
    <property type="entry name" value="FNR"/>
    <property type="match status" value="1"/>
</dbReference>